<evidence type="ECO:0000256" key="3">
    <source>
        <dbReference type="ARBA" id="ARBA00022448"/>
    </source>
</evidence>
<dbReference type="Gene3D" id="3.40.50.300">
    <property type="entry name" value="P-loop containing nucleotide triphosphate hydrolases"/>
    <property type="match status" value="1"/>
</dbReference>
<reference evidence="15" key="1">
    <citation type="submission" date="2025-08" db="UniProtKB">
        <authorList>
            <consortium name="Ensembl"/>
        </authorList>
    </citation>
    <scope>IDENTIFICATION</scope>
</reference>
<dbReference type="Proteomes" id="UP000694426">
    <property type="component" value="Unplaced"/>
</dbReference>
<dbReference type="GO" id="GO:0045259">
    <property type="term" value="C:proton-transporting ATP synthase complex"/>
    <property type="evidence" value="ECO:0007669"/>
    <property type="project" value="UniProtKB-KW"/>
</dbReference>
<dbReference type="FunFam" id="2.40.30.20:FF:000001">
    <property type="entry name" value="ATP synthase subunit alpha"/>
    <property type="match status" value="1"/>
</dbReference>
<dbReference type="Pfam" id="PF02874">
    <property type="entry name" value="ATP-synt_ab_N"/>
    <property type="match status" value="1"/>
</dbReference>
<keyword evidence="10" id="KW-0066">ATP synthesis</keyword>
<keyword evidence="6" id="KW-0067">ATP-binding</keyword>
<keyword evidence="7" id="KW-0406">Ion transport</keyword>
<keyword evidence="5" id="KW-0375">Hydrogen ion transport</keyword>
<evidence type="ECO:0000256" key="9">
    <source>
        <dbReference type="ARBA" id="ARBA00023196"/>
    </source>
</evidence>
<keyword evidence="16" id="KW-1185">Reference proteome</keyword>
<dbReference type="InterPro" id="IPR023366">
    <property type="entry name" value="ATP_synth_asu-like_sf"/>
</dbReference>
<dbReference type="InterPro" id="IPR005294">
    <property type="entry name" value="ATP_synth_F1_asu"/>
</dbReference>
<dbReference type="SUPFAM" id="SSF47917">
    <property type="entry name" value="C-terminal domain of alpha and beta subunits of F1 ATP synthase"/>
    <property type="match status" value="1"/>
</dbReference>
<dbReference type="CDD" id="cd18113">
    <property type="entry name" value="ATP-synt_F1_alpha_C"/>
    <property type="match status" value="1"/>
</dbReference>
<organism evidence="15 16">
    <name type="scientific">Anser brachyrhynchus</name>
    <name type="common">Pink-footed goose</name>
    <dbReference type="NCBI Taxonomy" id="132585"/>
    <lineage>
        <taxon>Eukaryota</taxon>
        <taxon>Metazoa</taxon>
        <taxon>Chordata</taxon>
        <taxon>Craniata</taxon>
        <taxon>Vertebrata</taxon>
        <taxon>Euteleostomi</taxon>
        <taxon>Archelosauria</taxon>
        <taxon>Archosauria</taxon>
        <taxon>Dinosauria</taxon>
        <taxon>Saurischia</taxon>
        <taxon>Theropoda</taxon>
        <taxon>Coelurosauria</taxon>
        <taxon>Aves</taxon>
        <taxon>Neognathae</taxon>
        <taxon>Galloanserae</taxon>
        <taxon>Anseriformes</taxon>
        <taxon>Anatidae</taxon>
        <taxon>Anserinae</taxon>
        <taxon>Anser</taxon>
    </lineage>
</organism>
<dbReference type="GeneTree" id="ENSGT00550000074846"/>
<dbReference type="InterPro" id="IPR027417">
    <property type="entry name" value="P-loop_NTPase"/>
</dbReference>
<evidence type="ECO:0000256" key="8">
    <source>
        <dbReference type="ARBA" id="ARBA00023136"/>
    </source>
</evidence>
<dbReference type="FunFam" id="1.20.150.20:FF:000001">
    <property type="entry name" value="ATP synthase subunit alpha"/>
    <property type="match status" value="1"/>
</dbReference>
<dbReference type="Ensembl" id="ENSABRT00000002057.1">
    <property type="protein sequence ID" value="ENSABRP00000001392.1"/>
    <property type="gene ID" value="ENSABRG00000000503.1"/>
</dbReference>
<dbReference type="InterPro" id="IPR036121">
    <property type="entry name" value="ATPase_F1/V1/A1_a/bsu_N_sf"/>
</dbReference>
<dbReference type="InterPro" id="IPR038376">
    <property type="entry name" value="ATP_synth_asu_C_sf"/>
</dbReference>
<comment type="subcellular location">
    <subcellularLocation>
        <location evidence="1">Mitochondrion inner membrane</location>
        <topology evidence="1">Peripheral membrane protein</topology>
        <orientation evidence="1">Matrix side</orientation>
    </subcellularLocation>
</comment>
<dbReference type="GO" id="GO:0005524">
    <property type="term" value="F:ATP binding"/>
    <property type="evidence" value="ECO:0007669"/>
    <property type="project" value="UniProtKB-KW"/>
</dbReference>
<evidence type="ECO:0000313" key="16">
    <source>
        <dbReference type="Proteomes" id="UP000694426"/>
    </source>
</evidence>
<dbReference type="PANTHER" id="PTHR48082">
    <property type="entry name" value="ATP SYNTHASE SUBUNIT ALPHA, MITOCHONDRIAL"/>
    <property type="match status" value="1"/>
</dbReference>
<evidence type="ECO:0000256" key="10">
    <source>
        <dbReference type="ARBA" id="ARBA00023310"/>
    </source>
</evidence>
<evidence type="ECO:0000259" key="13">
    <source>
        <dbReference type="Pfam" id="PF00306"/>
    </source>
</evidence>
<evidence type="ECO:0000256" key="4">
    <source>
        <dbReference type="ARBA" id="ARBA00022741"/>
    </source>
</evidence>
<evidence type="ECO:0000259" key="14">
    <source>
        <dbReference type="Pfam" id="PF02874"/>
    </source>
</evidence>
<comment type="similarity">
    <text evidence="2">Belongs to the ATPase alpha/beta chains family.</text>
</comment>
<dbReference type="PANTHER" id="PTHR48082:SF2">
    <property type="entry name" value="ATP SYNTHASE SUBUNIT ALPHA, MITOCHONDRIAL"/>
    <property type="match status" value="1"/>
</dbReference>
<dbReference type="FunFam" id="3.40.50.300:FF:002432">
    <property type="entry name" value="ATP synthase subunit alpha, mitochondrial"/>
    <property type="match status" value="1"/>
</dbReference>
<dbReference type="GO" id="GO:0005743">
    <property type="term" value="C:mitochondrial inner membrane"/>
    <property type="evidence" value="ECO:0007669"/>
    <property type="project" value="UniProtKB-SubCell"/>
</dbReference>
<dbReference type="InterPro" id="IPR004100">
    <property type="entry name" value="ATPase_F1/V1/A1_a/bsu_N"/>
</dbReference>
<keyword evidence="4" id="KW-0547">Nucleotide-binding</keyword>
<proteinExistence type="inferred from homology"/>
<dbReference type="GO" id="GO:0043531">
    <property type="term" value="F:ADP binding"/>
    <property type="evidence" value="ECO:0007669"/>
    <property type="project" value="TreeGrafter"/>
</dbReference>
<evidence type="ECO:0000256" key="1">
    <source>
        <dbReference type="ARBA" id="ARBA00004443"/>
    </source>
</evidence>
<dbReference type="Gene3D" id="1.20.150.20">
    <property type="entry name" value="ATP synthase alpha/beta chain, C-terminal domain"/>
    <property type="match status" value="1"/>
</dbReference>
<reference evidence="15" key="2">
    <citation type="submission" date="2025-09" db="UniProtKB">
        <authorList>
            <consortium name="Ensembl"/>
        </authorList>
    </citation>
    <scope>IDENTIFICATION</scope>
</reference>
<sequence>ERGAAILWRERRTGSFILSASTAATMLSARLAATLARSLPRYAGLISRNTLGAAFVVTRNIHASKTCFQKTGTAEVSSILEERILGADTSAELEETGRVLSIGDGIARVYGLRNVQAEEMVEFSSGLKGMSLNLEPDNVGVVVFGNDRLIKEGDVVKRTGAIVDVPVGEELLGRVVDALGNPIDGKGPITSKTRRRVGLKAPGIIPRISVREPMQTGIKAVDSLVPIGRGQRELIIGDRQTGKTSIAIDTIINQKRFNDGTDEKKKLYCIYVAIGQKRSTVAQLVKRLTDADRIIFLLDEKILVAGTMKLELAQYREVAAFAQFGSDLDAATQQLLNRGVRLTELLKQGQYVPMAIEEQVAVIYAGVRGHLDKLEPSKITKFESAFLAHVLSQHQALLSTIRTEGKISDQTEAKLKEIVTNFLSTFEA</sequence>
<feature type="domain" description="ATPase F1/V1/A1 complex alpha/beta subunit N-terminal" evidence="14">
    <location>
        <begin position="94"/>
        <end position="160"/>
    </location>
</feature>
<dbReference type="Gene3D" id="2.40.30.20">
    <property type="match status" value="1"/>
</dbReference>
<evidence type="ECO:0000313" key="15">
    <source>
        <dbReference type="Ensembl" id="ENSABRP00000001392.1"/>
    </source>
</evidence>
<dbReference type="Pfam" id="PF00306">
    <property type="entry name" value="ATP-synt_ab_C"/>
    <property type="match status" value="1"/>
</dbReference>
<dbReference type="InterPro" id="IPR000793">
    <property type="entry name" value="ATP_synth_asu_C"/>
</dbReference>
<evidence type="ECO:0000256" key="11">
    <source>
        <dbReference type="ARBA" id="ARBA00031240"/>
    </source>
</evidence>
<keyword evidence="8" id="KW-0472">Membrane</keyword>
<keyword evidence="3" id="KW-0813">Transport</keyword>
<dbReference type="SUPFAM" id="SSF50615">
    <property type="entry name" value="N-terminal domain of alpha and beta subunits of F1 ATP synthase"/>
    <property type="match status" value="1"/>
</dbReference>
<evidence type="ECO:0000256" key="5">
    <source>
        <dbReference type="ARBA" id="ARBA00022781"/>
    </source>
</evidence>
<evidence type="ECO:0000256" key="12">
    <source>
        <dbReference type="ARBA" id="ARBA00069519"/>
    </source>
</evidence>
<protein>
    <recommendedName>
        <fullName evidence="12">ATP synthase F(1) complex subunit alpha, mitochondrial</fullName>
    </recommendedName>
    <alternativeName>
        <fullName evidence="11">ATP synthase F1 subunit alpha</fullName>
    </alternativeName>
</protein>
<evidence type="ECO:0000256" key="7">
    <source>
        <dbReference type="ARBA" id="ARBA00023065"/>
    </source>
</evidence>
<feature type="domain" description="ATP synthase alpha subunit C-terminal" evidence="13">
    <location>
        <begin position="304"/>
        <end position="422"/>
    </location>
</feature>
<dbReference type="CDD" id="cd18116">
    <property type="entry name" value="ATP-synt_F1_alpha_N"/>
    <property type="match status" value="1"/>
</dbReference>
<evidence type="ECO:0000256" key="6">
    <source>
        <dbReference type="ARBA" id="ARBA00022840"/>
    </source>
</evidence>
<name>A0A8B9BAM0_9AVES</name>
<dbReference type="AlphaFoldDB" id="A0A8B9BAM0"/>
<dbReference type="GO" id="GO:0046933">
    <property type="term" value="F:proton-transporting ATP synthase activity, rotational mechanism"/>
    <property type="evidence" value="ECO:0007669"/>
    <property type="project" value="InterPro"/>
</dbReference>
<keyword evidence="9" id="KW-0139">CF(1)</keyword>
<evidence type="ECO:0000256" key="2">
    <source>
        <dbReference type="ARBA" id="ARBA00008936"/>
    </source>
</evidence>
<accession>A0A8B9BAM0</accession>
<dbReference type="SUPFAM" id="SSF52540">
    <property type="entry name" value="P-loop containing nucleoside triphosphate hydrolases"/>
    <property type="match status" value="1"/>
</dbReference>